<dbReference type="InterPro" id="IPR035205">
    <property type="entry name" value="DUF5320"/>
</dbReference>
<evidence type="ECO:0000313" key="3">
    <source>
        <dbReference type="EMBL" id="VGO16809.1"/>
    </source>
</evidence>
<keyword evidence="4" id="KW-1185">Reference proteome</keyword>
<evidence type="ECO:0000256" key="1">
    <source>
        <dbReference type="SAM" id="Coils"/>
    </source>
</evidence>
<name>A0A6C2UA96_PONDE</name>
<sequence>MPRGNGTGPVGAGPMTGKGVGYCAGNHAPGWQTSGGGGMQRGLRRNGKPRGFFRNHAQHAVASADAMLLQEGIDALHAKLASLEQQLAGLGGQQED</sequence>
<dbReference type="EMBL" id="CAAHFG010000004">
    <property type="protein sequence ID" value="VGO16809.1"/>
    <property type="molecule type" value="Genomic_DNA"/>
</dbReference>
<feature type="coiled-coil region" evidence="1">
    <location>
        <begin position="66"/>
        <end position="93"/>
    </location>
</feature>
<proteinExistence type="predicted"/>
<evidence type="ECO:0000313" key="4">
    <source>
        <dbReference type="Proteomes" id="UP000366872"/>
    </source>
</evidence>
<feature type="region of interest" description="Disordered" evidence="2">
    <location>
        <begin position="28"/>
        <end position="51"/>
    </location>
</feature>
<dbReference type="AlphaFoldDB" id="A0A6C2UA96"/>
<evidence type="ECO:0000256" key="2">
    <source>
        <dbReference type="SAM" id="MobiDB-lite"/>
    </source>
</evidence>
<protein>
    <recommendedName>
        <fullName evidence="5">DUF5320 domain-containing protein</fullName>
    </recommendedName>
</protein>
<reference evidence="3 4" key="1">
    <citation type="submission" date="2019-04" db="EMBL/GenBank/DDBJ databases">
        <authorList>
            <person name="Van Vliet M D."/>
        </authorList>
    </citation>
    <scope>NUCLEOTIDE SEQUENCE [LARGE SCALE GENOMIC DNA]</scope>
    <source>
        <strain evidence="3 4">F1</strain>
    </source>
</reference>
<organism evidence="3 4">
    <name type="scientific">Pontiella desulfatans</name>
    <dbReference type="NCBI Taxonomy" id="2750659"/>
    <lineage>
        <taxon>Bacteria</taxon>
        <taxon>Pseudomonadati</taxon>
        <taxon>Kiritimatiellota</taxon>
        <taxon>Kiritimatiellia</taxon>
        <taxon>Kiritimatiellales</taxon>
        <taxon>Pontiellaceae</taxon>
        <taxon>Pontiella</taxon>
    </lineage>
</organism>
<dbReference type="Pfam" id="PF17253">
    <property type="entry name" value="DUF5320"/>
    <property type="match status" value="1"/>
</dbReference>
<gene>
    <name evidence="3" type="ORF">PDESU_05401</name>
</gene>
<feature type="compositionally biased region" description="Basic residues" evidence="2">
    <location>
        <begin position="42"/>
        <end position="51"/>
    </location>
</feature>
<evidence type="ECO:0008006" key="5">
    <source>
        <dbReference type="Google" id="ProtNLM"/>
    </source>
</evidence>
<dbReference type="Proteomes" id="UP000366872">
    <property type="component" value="Unassembled WGS sequence"/>
</dbReference>
<keyword evidence="1" id="KW-0175">Coiled coil</keyword>
<accession>A0A6C2UA96</accession>
<dbReference type="RefSeq" id="WP_136082331.1">
    <property type="nucleotide sequence ID" value="NZ_CAAHFG010000004.1"/>
</dbReference>